<proteinExistence type="predicted"/>
<dbReference type="RefSeq" id="WP_369668184.1">
    <property type="nucleotide sequence ID" value="NZ_JBDKXB010000029.1"/>
</dbReference>
<organism evidence="2 3">
    <name type="scientific">Thioalkalicoccus limnaeus</name>
    <dbReference type="NCBI Taxonomy" id="120681"/>
    <lineage>
        <taxon>Bacteria</taxon>
        <taxon>Pseudomonadati</taxon>
        <taxon>Pseudomonadota</taxon>
        <taxon>Gammaproteobacteria</taxon>
        <taxon>Chromatiales</taxon>
        <taxon>Chromatiaceae</taxon>
        <taxon>Thioalkalicoccus</taxon>
    </lineage>
</organism>
<dbReference type="Gene3D" id="1.25.40.10">
    <property type="entry name" value="Tetratricopeptide repeat domain"/>
    <property type="match status" value="1"/>
</dbReference>
<gene>
    <name evidence="2" type="ORF">ABC977_15435</name>
</gene>
<feature type="repeat" description="TPR" evidence="1">
    <location>
        <begin position="12"/>
        <end position="45"/>
    </location>
</feature>
<dbReference type="EMBL" id="JBDKXB010000029">
    <property type="protein sequence ID" value="MEY6433797.1"/>
    <property type="molecule type" value="Genomic_DNA"/>
</dbReference>
<keyword evidence="1" id="KW-0802">TPR repeat</keyword>
<dbReference type="Pfam" id="PF14559">
    <property type="entry name" value="TPR_19"/>
    <property type="match status" value="1"/>
</dbReference>
<protein>
    <submittedName>
        <fullName evidence="2">Tetratricopeptide repeat protein</fullName>
    </submittedName>
</protein>
<name>A0ABV4BKH6_9GAMM</name>
<evidence type="ECO:0000313" key="2">
    <source>
        <dbReference type="EMBL" id="MEY6433797.1"/>
    </source>
</evidence>
<sequence>WEAGMQRWPDATVTHFGLGNARYRNGDTTGAASAFRDVVALDPGHVAARYNLARLHLDAGCTEAARREVALAREHLARLPAMAEALVALEQELAERPDRGRACRLSID</sequence>
<evidence type="ECO:0000256" key="1">
    <source>
        <dbReference type="PROSITE-ProRule" id="PRU00339"/>
    </source>
</evidence>
<comment type="caution">
    <text evidence="2">The sequence shown here is derived from an EMBL/GenBank/DDBJ whole genome shotgun (WGS) entry which is preliminary data.</text>
</comment>
<dbReference type="PROSITE" id="PS50005">
    <property type="entry name" value="TPR"/>
    <property type="match status" value="1"/>
</dbReference>
<dbReference type="SUPFAM" id="SSF48452">
    <property type="entry name" value="TPR-like"/>
    <property type="match status" value="1"/>
</dbReference>
<accession>A0ABV4BKH6</accession>
<reference evidence="2 3" key="1">
    <citation type="submission" date="2024-05" db="EMBL/GenBank/DDBJ databases">
        <title>Genome Sequence and Characterization of the New Strain Purple Sulfur Bacterium of Genus Thioalkalicoccus.</title>
        <authorList>
            <person name="Bryantseva I.A."/>
            <person name="Kyndt J.A."/>
            <person name="Imhoff J.F."/>
        </authorList>
    </citation>
    <scope>NUCLEOTIDE SEQUENCE [LARGE SCALE GENOMIC DNA]</scope>
    <source>
        <strain evidence="2 3">Um2</strain>
    </source>
</reference>
<dbReference type="InterPro" id="IPR011990">
    <property type="entry name" value="TPR-like_helical_dom_sf"/>
</dbReference>
<feature type="non-terminal residue" evidence="2">
    <location>
        <position position="1"/>
    </location>
</feature>
<dbReference type="InterPro" id="IPR019734">
    <property type="entry name" value="TPR_rpt"/>
</dbReference>
<evidence type="ECO:0000313" key="3">
    <source>
        <dbReference type="Proteomes" id="UP001564408"/>
    </source>
</evidence>
<keyword evidence="3" id="KW-1185">Reference proteome</keyword>
<dbReference type="Proteomes" id="UP001564408">
    <property type="component" value="Unassembled WGS sequence"/>
</dbReference>